<sequence>MGDQRGIEQTVGLFYDAAYAQSAGAWSAVGQQIVHSMAAKGCLLQIADMRLGRSQLLATPGCEGLNMPAYAEHYVRHDLWAQMATPERADRALLMHDLVAPVVWERSEIYNDFVRPGCDFFWCLGAAIPLRDGQIGLLGVLRNQQDAHFSAVEAAELDRLLPHLRRSLQLTQQLRGLELDLAHARAGLDALSIGVVVCNAAAKVQVANRIAEEILRRGDGIARDGAEAITLDNPDLQQSLRRMIASAARRSSFAPDGAGGALRIARHDGPALKLLVAPLPAAQHIGLGGTGGAMILIDDPARNAAPAIEALKALFSLTGAEARLARRMAHGDATVPEIAAEFALSPQTIRTQMKSIHRKMEVSHQAEISATISRLGLLGQ</sequence>
<dbReference type="SUPFAM" id="SSF46894">
    <property type="entry name" value="C-terminal effector domain of the bipartite response regulators"/>
    <property type="match status" value="1"/>
</dbReference>
<evidence type="ECO:0000259" key="1">
    <source>
        <dbReference type="SMART" id="SM00421"/>
    </source>
</evidence>
<dbReference type="Proteomes" id="UP001230156">
    <property type="component" value="Unassembled WGS sequence"/>
</dbReference>
<dbReference type="InterPro" id="IPR000792">
    <property type="entry name" value="Tscrpt_reg_LuxR_C"/>
</dbReference>
<evidence type="ECO:0000313" key="2">
    <source>
        <dbReference type="EMBL" id="MDQ7250841.1"/>
    </source>
</evidence>
<reference evidence="3" key="1">
    <citation type="submission" date="2023-08" db="EMBL/GenBank/DDBJ databases">
        <title>Rhodospirillaceae gen. nov., a novel taxon isolated from the Yangtze River Yuezi River estuary sludge.</title>
        <authorList>
            <person name="Ruan L."/>
        </authorList>
    </citation>
    <scope>NUCLEOTIDE SEQUENCE [LARGE SCALE GENOMIC DNA]</scope>
    <source>
        <strain evidence="3">R-7</strain>
    </source>
</reference>
<comment type="caution">
    <text evidence="2">The sequence shown here is derived from an EMBL/GenBank/DDBJ whole genome shotgun (WGS) entry which is preliminary data.</text>
</comment>
<organism evidence="2 3">
    <name type="scientific">Dongia sedimenti</name>
    <dbReference type="NCBI Taxonomy" id="3064282"/>
    <lineage>
        <taxon>Bacteria</taxon>
        <taxon>Pseudomonadati</taxon>
        <taxon>Pseudomonadota</taxon>
        <taxon>Alphaproteobacteria</taxon>
        <taxon>Rhodospirillales</taxon>
        <taxon>Dongiaceae</taxon>
        <taxon>Dongia</taxon>
    </lineage>
</organism>
<dbReference type="SMART" id="SM00421">
    <property type="entry name" value="HTH_LUXR"/>
    <property type="match status" value="1"/>
</dbReference>
<evidence type="ECO:0000313" key="3">
    <source>
        <dbReference type="Proteomes" id="UP001230156"/>
    </source>
</evidence>
<protein>
    <submittedName>
        <fullName evidence="2">Helix-turn-helix transcriptional regulator</fullName>
    </submittedName>
</protein>
<dbReference type="InterPro" id="IPR016032">
    <property type="entry name" value="Sig_transdc_resp-reg_C-effctor"/>
</dbReference>
<name>A0ABU0YV26_9PROT</name>
<proteinExistence type="predicted"/>
<dbReference type="Gene3D" id="1.10.10.10">
    <property type="entry name" value="Winged helix-like DNA-binding domain superfamily/Winged helix DNA-binding domain"/>
    <property type="match status" value="1"/>
</dbReference>
<keyword evidence="3" id="KW-1185">Reference proteome</keyword>
<dbReference type="RefSeq" id="WP_379960622.1">
    <property type="nucleotide sequence ID" value="NZ_JAUYVI010000008.1"/>
</dbReference>
<feature type="domain" description="HTH luxR-type" evidence="1">
    <location>
        <begin position="314"/>
        <end position="372"/>
    </location>
</feature>
<dbReference type="InterPro" id="IPR036388">
    <property type="entry name" value="WH-like_DNA-bd_sf"/>
</dbReference>
<dbReference type="EMBL" id="JAUYVI010000008">
    <property type="protein sequence ID" value="MDQ7250841.1"/>
    <property type="molecule type" value="Genomic_DNA"/>
</dbReference>
<accession>A0ABU0YV26</accession>
<gene>
    <name evidence="2" type="ORF">Q8A70_24340</name>
</gene>